<dbReference type="AlphaFoldDB" id="A0A017SVK4"/>
<comment type="caution">
    <text evidence="4">The sequence shown here is derived from an EMBL/GenBank/DDBJ whole genome shotgun (WGS) entry which is preliminary data.</text>
</comment>
<proteinExistence type="predicted"/>
<evidence type="ECO:0000256" key="1">
    <source>
        <dbReference type="ARBA" id="ARBA00022723"/>
    </source>
</evidence>
<feature type="compositionally biased region" description="Pro residues" evidence="2">
    <location>
        <begin position="117"/>
        <end position="129"/>
    </location>
</feature>
<keyword evidence="4" id="KW-0413">Isomerase</keyword>
<evidence type="ECO:0000256" key="2">
    <source>
        <dbReference type="SAM" id="MobiDB-lite"/>
    </source>
</evidence>
<feature type="domain" description="Cupin type-2" evidence="3">
    <location>
        <begin position="44"/>
        <end position="113"/>
    </location>
</feature>
<sequence length="135" mass="14382">MTRPRVFSFDDPGFQRALAHHGGAPILFHRVADARSGAANWIDLVIVPRGADIGLHTHGDGDEEVYVILAGRGRMTLDAHAFEVGPGHVVVNRPGGTHSLVNVGEDDLRLVVVDVRVPPPGGPASPPTPQQQEEP</sequence>
<feature type="region of interest" description="Disordered" evidence="2">
    <location>
        <begin position="116"/>
        <end position="135"/>
    </location>
</feature>
<evidence type="ECO:0000313" key="4">
    <source>
        <dbReference type="EMBL" id="EYF01008.1"/>
    </source>
</evidence>
<keyword evidence="1" id="KW-0479">Metal-binding</keyword>
<dbReference type="InterPro" id="IPR051610">
    <property type="entry name" value="GPI/OXD"/>
</dbReference>
<dbReference type="GO" id="GO:0046872">
    <property type="term" value="F:metal ion binding"/>
    <property type="evidence" value="ECO:0007669"/>
    <property type="project" value="UniProtKB-KW"/>
</dbReference>
<dbReference type="RefSeq" id="WP_052376712.1">
    <property type="nucleotide sequence ID" value="NZ_ASRX01000092.1"/>
</dbReference>
<keyword evidence="5" id="KW-1185">Reference proteome</keyword>
<reference evidence="4 5" key="1">
    <citation type="submission" date="2013-05" db="EMBL/GenBank/DDBJ databases">
        <title>Genome assembly of Chondromyces apiculatus DSM 436.</title>
        <authorList>
            <person name="Sharma G."/>
            <person name="Khatri I."/>
            <person name="Kaur C."/>
            <person name="Mayilraj S."/>
            <person name="Subramanian S."/>
        </authorList>
    </citation>
    <scope>NUCLEOTIDE SEQUENCE [LARGE SCALE GENOMIC DNA]</scope>
    <source>
        <strain evidence="4 5">DSM 436</strain>
    </source>
</reference>
<dbReference type="PANTHER" id="PTHR35848:SF6">
    <property type="entry name" value="CUPIN TYPE-2 DOMAIN-CONTAINING PROTEIN"/>
    <property type="match status" value="1"/>
</dbReference>
<organism evidence="4 5">
    <name type="scientific">Chondromyces apiculatus DSM 436</name>
    <dbReference type="NCBI Taxonomy" id="1192034"/>
    <lineage>
        <taxon>Bacteria</taxon>
        <taxon>Pseudomonadati</taxon>
        <taxon>Myxococcota</taxon>
        <taxon>Polyangia</taxon>
        <taxon>Polyangiales</taxon>
        <taxon>Polyangiaceae</taxon>
        <taxon>Chondromyces</taxon>
    </lineage>
</organism>
<evidence type="ECO:0000313" key="5">
    <source>
        <dbReference type="Proteomes" id="UP000019678"/>
    </source>
</evidence>
<dbReference type="PANTHER" id="PTHR35848">
    <property type="entry name" value="OXALATE-BINDING PROTEIN"/>
    <property type="match status" value="1"/>
</dbReference>
<gene>
    <name evidence="4" type="ORF">CAP_8795</name>
</gene>
<evidence type="ECO:0000259" key="3">
    <source>
        <dbReference type="Pfam" id="PF07883"/>
    </source>
</evidence>
<dbReference type="GO" id="GO:0016853">
    <property type="term" value="F:isomerase activity"/>
    <property type="evidence" value="ECO:0007669"/>
    <property type="project" value="UniProtKB-KW"/>
</dbReference>
<dbReference type="InterPro" id="IPR011051">
    <property type="entry name" value="RmlC_Cupin_sf"/>
</dbReference>
<dbReference type="eggNOG" id="COG0662">
    <property type="taxonomic scope" value="Bacteria"/>
</dbReference>
<dbReference type="STRING" id="1192034.CAP_8795"/>
<dbReference type="OrthoDB" id="9180677at2"/>
<dbReference type="Proteomes" id="UP000019678">
    <property type="component" value="Unassembled WGS sequence"/>
</dbReference>
<dbReference type="Pfam" id="PF07883">
    <property type="entry name" value="Cupin_2"/>
    <property type="match status" value="1"/>
</dbReference>
<dbReference type="SUPFAM" id="SSF51182">
    <property type="entry name" value="RmlC-like cupins"/>
    <property type="match status" value="1"/>
</dbReference>
<accession>A0A017SVK4</accession>
<dbReference type="EMBL" id="ASRX01000092">
    <property type="protein sequence ID" value="EYF01008.1"/>
    <property type="molecule type" value="Genomic_DNA"/>
</dbReference>
<dbReference type="InterPro" id="IPR013096">
    <property type="entry name" value="Cupin_2"/>
</dbReference>
<protein>
    <submittedName>
        <fullName evidence="4">Mannose-6-phosphate isomerase</fullName>
    </submittedName>
</protein>
<name>A0A017SVK4_9BACT</name>
<dbReference type="InterPro" id="IPR014710">
    <property type="entry name" value="RmlC-like_jellyroll"/>
</dbReference>
<dbReference type="Gene3D" id="2.60.120.10">
    <property type="entry name" value="Jelly Rolls"/>
    <property type="match status" value="1"/>
</dbReference>